<sequence>MPFYCFQALLLSVHLQNLSLFTALGTTRWMWM</sequence>
<organism evidence="1">
    <name type="scientific">Arundo donax</name>
    <name type="common">Giant reed</name>
    <name type="synonym">Donax arundinaceus</name>
    <dbReference type="NCBI Taxonomy" id="35708"/>
    <lineage>
        <taxon>Eukaryota</taxon>
        <taxon>Viridiplantae</taxon>
        <taxon>Streptophyta</taxon>
        <taxon>Embryophyta</taxon>
        <taxon>Tracheophyta</taxon>
        <taxon>Spermatophyta</taxon>
        <taxon>Magnoliopsida</taxon>
        <taxon>Liliopsida</taxon>
        <taxon>Poales</taxon>
        <taxon>Poaceae</taxon>
        <taxon>PACMAD clade</taxon>
        <taxon>Arundinoideae</taxon>
        <taxon>Arundineae</taxon>
        <taxon>Arundo</taxon>
    </lineage>
</organism>
<protein>
    <submittedName>
        <fullName evidence="1">Uncharacterized protein</fullName>
    </submittedName>
</protein>
<reference evidence="1" key="2">
    <citation type="journal article" date="2015" name="Data Brief">
        <title>Shoot transcriptome of the giant reed, Arundo donax.</title>
        <authorList>
            <person name="Barrero R.A."/>
            <person name="Guerrero F.D."/>
            <person name="Moolhuijzen P."/>
            <person name="Goolsby J.A."/>
            <person name="Tidwell J."/>
            <person name="Bellgard S.E."/>
            <person name="Bellgard M.I."/>
        </authorList>
    </citation>
    <scope>NUCLEOTIDE SEQUENCE</scope>
    <source>
        <tissue evidence="1">Shoot tissue taken approximately 20 cm above the soil surface</tissue>
    </source>
</reference>
<dbReference type="AlphaFoldDB" id="A0A0A9FVJ5"/>
<reference evidence="1" key="1">
    <citation type="submission" date="2014-09" db="EMBL/GenBank/DDBJ databases">
        <authorList>
            <person name="Magalhaes I.L.F."/>
            <person name="Oliveira U."/>
            <person name="Santos F.R."/>
            <person name="Vidigal T.H.D.A."/>
            <person name="Brescovit A.D."/>
            <person name="Santos A.J."/>
        </authorList>
    </citation>
    <scope>NUCLEOTIDE SEQUENCE</scope>
    <source>
        <tissue evidence="1">Shoot tissue taken approximately 20 cm above the soil surface</tissue>
    </source>
</reference>
<proteinExistence type="predicted"/>
<name>A0A0A9FVJ5_ARUDO</name>
<evidence type="ECO:0000313" key="1">
    <source>
        <dbReference type="EMBL" id="JAE12353.1"/>
    </source>
</evidence>
<accession>A0A0A9FVJ5</accession>
<dbReference type="EMBL" id="GBRH01185543">
    <property type="protein sequence ID" value="JAE12353.1"/>
    <property type="molecule type" value="Transcribed_RNA"/>
</dbReference>